<feature type="region of interest" description="Disordered" evidence="5">
    <location>
        <begin position="1"/>
        <end position="24"/>
    </location>
</feature>
<dbReference type="PANTHER" id="PTHR43656">
    <property type="entry name" value="BINDING OXIDOREDUCTASE, PUTATIVE (AFU_ORTHOLOGUE AFUA_2G08260)-RELATED"/>
    <property type="match status" value="1"/>
</dbReference>
<dbReference type="EMBL" id="JAFIMR010000075">
    <property type="protein sequence ID" value="KAI1849576.1"/>
    <property type="molecule type" value="Genomic_DNA"/>
</dbReference>
<feature type="domain" description="NADH:flavin oxidoreductase/NADH oxidase N-terminal" evidence="6">
    <location>
        <begin position="64"/>
        <end position="364"/>
    </location>
</feature>
<dbReference type="AlphaFoldDB" id="A0A9P9W838"/>
<evidence type="ECO:0000313" key="8">
    <source>
        <dbReference type="Proteomes" id="UP000829685"/>
    </source>
</evidence>
<reference evidence="7" key="1">
    <citation type="submission" date="2021-03" db="EMBL/GenBank/DDBJ databases">
        <title>Revisited historic fungal species revealed as producer of novel bioactive compounds through whole genome sequencing and comparative genomics.</title>
        <authorList>
            <person name="Vignolle G.A."/>
            <person name="Hochenegger N."/>
            <person name="Mach R.L."/>
            <person name="Mach-Aigner A.R."/>
            <person name="Javad Rahimi M."/>
            <person name="Salim K.A."/>
            <person name="Chan C.M."/>
            <person name="Lim L.B.L."/>
            <person name="Cai F."/>
            <person name="Druzhinina I.S."/>
            <person name="U'Ren J.M."/>
            <person name="Derntl C."/>
        </authorList>
    </citation>
    <scope>NUCLEOTIDE SEQUENCE</scope>
    <source>
        <strain evidence="7">TUCIM 5799</strain>
    </source>
</reference>
<dbReference type="InterPro" id="IPR051799">
    <property type="entry name" value="NADH_flavin_oxidoreductase"/>
</dbReference>
<accession>A0A9P9W838</accession>
<evidence type="ECO:0000256" key="1">
    <source>
        <dbReference type="ARBA" id="ARBA00005979"/>
    </source>
</evidence>
<gene>
    <name evidence="7" type="ORF">JX265_013582</name>
</gene>
<dbReference type="Proteomes" id="UP000829685">
    <property type="component" value="Unassembled WGS sequence"/>
</dbReference>
<dbReference type="GO" id="GO:0010181">
    <property type="term" value="F:FMN binding"/>
    <property type="evidence" value="ECO:0007669"/>
    <property type="project" value="InterPro"/>
</dbReference>
<protein>
    <recommendedName>
        <fullName evidence="6">NADH:flavin oxidoreductase/NADH oxidase N-terminal domain-containing protein</fullName>
    </recommendedName>
</protein>
<dbReference type="CDD" id="cd04733">
    <property type="entry name" value="OYE_like_2_FMN"/>
    <property type="match status" value="1"/>
</dbReference>
<name>A0A9P9W838_9PEZI</name>
<proteinExistence type="inferred from homology"/>
<keyword evidence="4" id="KW-0560">Oxidoreductase</keyword>
<dbReference type="InterPro" id="IPR013785">
    <property type="entry name" value="Aldolase_TIM"/>
</dbReference>
<sequence>MSPESVPSRFESEAADPSPLGEPLEFPVSKRVAINRFLKGAMSEGLASWDEDDLSAHGIPGKDLATLYRKWGEGGWGQLLTGNVQIHPGHLEGKGNKIIPPDAPFEGERFEGFKAIADGAKAHGSLIVAQVSHAGRQVPEDIQKHPVSASDVQLITPSMGGRTYAKPRAATKEDIESFIQGFTHAAVYLEKAGYDGIQLHGAHGYLLAQFLSPTTNLRTDQYGGSLENRMRLILEIAASIRSKVSPQFILGIKINSVEFQEKGFTTDDAVLLCQALEKAGFDYAETSGGTYESMGFKYQKESTRKREAYFIEFSEQIHKSVKNLKLYTTGGFKTVSGMVKALESVDGIGIGRAAAQEADLPKLLLSGKANGVRTCAVAEDNLFVRLVGATMQIKQIANGEEPIDLSKEESFQQIYAALGMPAA</sequence>
<evidence type="ECO:0000313" key="7">
    <source>
        <dbReference type="EMBL" id="KAI1849576.1"/>
    </source>
</evidence>
<evidence type="ECO:0000256" key="4">
    <source>
        <dbReference type="ARBA" id="ARBA00023002"/>
    </source>
</evidence>
<keyword evidence="8" id="KW-1185">Reference proteome</keyword>
<dbReference type="GO" id="GO:0016491">
    <property type="term" value="F:oxidoreductase activity"/>
    <property type="evidence" value="ECO:0007669"/>
    <property type="project" value="UniProtKB-KW"/>
</dbReference>
<dbReference type="Pfam" id="PF00724">
    <property type="entry name" value="Oxidored_FMN"/>
    <property type="match status" value="1"/>
</dbReference>
<evidence type="ECO:0000256" key="2">
    <source>
        <dbReference type="ARBA" id="ARBA00022630"/>
    </source>
</evidence>
<evidence type="ECO:0000256" key="3">
    <source>
        <dbReference type="ARBA" id="ARBA00022643"/>
    </source>
</evidence>
<dbReference type="SUPFAM" id="SSF51395">
    <property type="entry name" value="FMN-linked oxidoreductases"/>
    <property type="match status" value="1"/>
</dbReference>
<keyword evidence="2" id="KW-0285">Flavoprotein</keyword>
<comment type="similarity">
    <text evidence="1">Belongs to the NADH:flavin oxidoreductase/NADH oxidase family.</text>
</comment>
<comment type="caution">
    <text evidence="7">The sequence shown here is derived from an EMBL/GenBank/DDBJ whole genome shotgun (WGS) entry which is preliminary data.</text>
</comment>
<dbReference type="Gene3D" id="3.20.20.70">
    <property type="entry name" value="Aldolase class I"/>
    <property type="match status" value="1"/>
</dbReference>
<evidence type="ECO:0000256" key="5">
    <source>
        <dbReference type="SAM" id="MobiDB-lite"/>
    </source>
</evidence>
<dbReference type="InterPro" id="IPR001155">
    <property type="entry name" value="OxRdtase_FMN_N"/>
</dbReference>
<keyword evidence="3" id="KW-0288">FMN</keyword>
<dbReference type="PANTHER" id="PTHR43656:SF5">
    <property type="entry name" value="NADH:FLAVIN OXIDOREDUCTASE_NADH OXIDASE N-TERMINAL DOMAIN-CONTAINING PROTEIN"/>
    <property type="match status" value="1"/>
</dbReference>
<organism evidence="7 8">
    <name type="scientific">Neoarthrinium moseri</name>
    <dbReference type="NCBI Taxonomy" id="1658444"/>
    <lineage>
        <taxon>Eukaryota</taxon>
        <taxon>Fungi</taxon>
        <taxon>Dikarya</taxon>
        <taxon>Ascomycota</taxon>
        <taxon>Pezizomycotina</taxon>
        <taxon>Sordariomycetes</taxon>
        <taxon>Xylariomycetidae</taxon>
        <taxon>Amphisphaeriales</taxon>
        <taxon>Apiosporaceae</taxon>
        <taxon>Neoarthrinium</taxon>
    </lineage>
</organism>
<evidence type="ECO:0000259" key="6">
    <source>
        <dbReference type="Pfam" id="PF00724"/>
    </source>
</evidence>